<feature type="compositionally biased region" description="Basic and acidic residues" evidence="1">
    <location>
        <begin position="47"/>
        <end position="63"/>
    </location>
</feature>
<dbReference type="Proteomes" id="UP000618818">
    <property type="component" value="Unassembled WGS sequence"/>
</dbReference>
<organism evidence="2 3">
    <name type="scientific">Nocardioides cavernae</name>
    <dbReference type="NCBI Taxonomy" id="1921566"/>
    <lineage>
        <taxon>Bacteria</taxon>
        <taxon>Bacillati</taxon>
        <taxon>Actinomycetota</taxon>
        <taxon>Actinomycetes</taxon>
        <taxon>Propionibacteriales</taxon>
        <taxon>Nocardioidaceae</taxon>
        <taxon>Nocardioides</taxon>
    </lineage>
</organism>
<evidence type="ECO:0000313" key="3">
    <source>
        <dbReference type="Proteomes" id="UP000618818"/>
    </source>
</evidence>
<dbReference type="EMBL" id="JACXYZ010000001">
    <property type="protein sequence ID" value="MBD3924702.1"/>
    <property type="molecule type" value="Genomic_DNA"/>
</dbReference>
<proteinExistence type="predicted"/>
<evidence type="ECO:0000256" key="1">
    <source>
        <dbReference type="SAM" id="MobiDB-lite"/>
    </source>
</evidence>
<keyword evidence="3" id="KW-1185">Reference proteome</keyword>
<evidence type="ECO:0008006" key="4">
    <source>
        <dbReference type="Google" id="ProtNLM"/>
    </source>
</evidence>
<sequence>MHISAIPKMIRRGDLGKRSRRPVLNRDEVLALRSAREASAAAAQAAARRDRPPKAPSPPDDRHEWLLADEHSTAIDIADASPNVQRDSIASSIDADEAVAKAQSVHPLLGSHQELVIRALAVSHPAGLSAPQINPNASTQPNTYITCDKLEALGLIRCDTNTHPKRYYLGPRMLR</sequence>
<protein>
    <recommendedName>
        <fullName evidence="4">MarR family transcriptional regulator</fullName>
    </recommendedName>
</protein>
<accession>A0ABR8N987</accession>
<gene>
    <name evidence="2" type="ORF">IEZ26_08730</name>
</gene>
<name>A0ABR8N987_9ACTN</name>
<feature type="region of interest" description="Disordered" evidence="1">
    <location>
        <begin position="40"/>
        <end position="63"/>
    </location>
</feature>
<reference evidence="2 3" key="1">
    <citation type="submission" date="2020-09" db="EMBL/GenBank/DDBJ databases">
        <title>novel species in genus Nocardioides.</title>
        <authorList>
            <person name="Zhang G."/>
        </authorList>
    </citation>
    <scope>NUCLEOTIDE SEQUENCE [LARGE SCALE GENOMIC DNA]</scope>
    <source>
        <strain evidence="2 3">KCTC 39551</strain>
    </source>
</reference>
<evidence type="ECO:0000313" key="2">
    <source>
        <dbReference type="EMBL" id="MBD3924702.1"/>
    </source>
</evidence>
<dbReference type="RefSeq" id="WP_191194440.1">
    <property type="nucleotide sequence ID" value="NZ_JACXYZ010000001.1"/>
</dbReference>
<comment type="caution">
    <text evidence="2">The sequence shown here is derived from an EMBL/GenBank/DDBJ whole genome shotgun (WGS) entry which is preliminary data.</text>
</comment>